<dbReference type="InterPro" id="IPR009057">
    <property type="entry name" value="Homeodomain-like_sf"/>
</dbReference>
<evidence type="ECO:0000256" key="1">
    <source>
        <dbReference type="ARBA" id="ARBA00023125"/>
    </source>
</evidence>
<dbReference type="PANTHER" id="PTHR19303:SF73">
    <property type="entry name" value="PROTEIN PDC2"/>
    <property type="match status" value="1"/>
</dbReference>
<dbReference type="Gene3D" id="1.10.10.60">
    <property type="entry name" value="Homeodomain-like"/>
    <property type="match status" value="1"/>
</dbReference>
<protein>
    <recommendedName>
        <fullName evidence="3">HTH CENPB-type domain-containing protein</fullName>
    </recommendedName>
</protein>
<reference evidence="4 5" key="1">
    <citation type="submission" date="2016-10" db="EMBL/GenBank/DDBJ databases">
        <title>Draft genome sequence of Coniochaeta ligniaria NRRL30616, a lignocellulolytic fungus for bioabatement of inhibitors in plant biomass hydrolysates.</title>
        <authorList>
            <consortium name="DOE Joint Genome Institute"/>
            <person name="Jimenez D.J."/>
            <person name="Hector R.E."/>
            <person name="Riley R."/>
            <person name="Sun H."/>
            <person name="Grigoriev I.V."/>
            <person name="Van Elsas J.D."/>
            <person name="Nichols N.N."/>
        </authorList>
    </citation>
    <scope>NUCLEOTIDE SEQUENCE [LARGE SCALE GENOMIC DNA]</scope>
    <source>
        <strain evidence="4 5">NRRL 30616</strain>
    </source>
</reference>
<keyword evidence="5" id="KW-1185">Reference proteome</keyword>
<dbReference type="PANTHER" id="PTHR19303">
    <property type="entry name" value="TRANSPOSON"/>
    <property type="match status" value="1"/>
</dbReference>
<evidence type="ECO:0000256" key="2">
    <source>
        <dbReference type="SAM" id="MobiDB-lite"/>
    </source>
</evidence>
<dbReference type="Pfam" id="PF03221">
    <property type="entry name" value="HTH_Tnp_Tc5"/>
    <property type="match status" value="1"/>
</dbReference>
<keyword evidence="1" id="KW-0238">DNA-binding</keyword>
<dbReference type="InterPro" id="IPR003034">
    <property type="entry name" value="SAP_dom"/>
</dbReference>
<evidence type="ECO:0000313" key="4">
    <source>
        <dbReference type="EMBL" id="OIW26844.1"/>
    </source>
</evidence>
<dbReference type="OrthoDB" id="5427804at2759"/>
<proteinExistence type="predicted"/>
<dbReference type="InParanoid" id="A0A1J7JC68"/>
<dbReference type="SMART" id="SM00674">
    <property type="entry name" value="CENPB"/>
    <property type="match status" value="1"/>
</dbReference>
<dbReference type="Pfam" id="PF02037">
    <property type="entry name" value="SAP"/>
    <property type="match status" value="1"/>
</dbReference>
<dbReference type="GO" id="GO:0005634">
    <property type="term" value="C:nucleus"/>
    <property type="evidence" value="ECO:0007669"/>
    <property type="project" value="TreeGrafter"/>
</dbReference>
<gene>
    <name evidence="4" type="ORF">CONLIGDRAFT_646981</name>
</gene>
<feature type="domain" description="HTH CENPB-type" evidence="3">
    <location>
        <begin position="158"/>
        <end position="231"/>
    </location>
</feature>
<dbReference type="Pfam" id="PF03184">
    <property type="entry name" value="DDE_1"/>
    <property type="match status" value="1"/>
</dbReference>
<accession>A0A1J7JC68</accession>
<feature type="region of interest" description="Disordered" evidence="2">
    <location>
        <begin position="1"/>
        <end position="47"/>
    </location>
</feature>
<dbReference type="InterPro" id="IPR004875">
    <property type="entry name" value="DDE_SF_endonuclease_dom"/>
</dbReference>
<name>A0A1J7JC68_9PEZI</name>
<feature type="compositionally biased region" description="Polar residues" evidence="2">
    <location>
        <begin position="1"/>
        <end position="10"/>
    </location>
</feature>
<dbReference type="AlphaFoldDB" id="A0A1J7JC68"/>
<dbReference type="PROSITE" id="PS51253">
    <property type="entry name" value="HTH_CENPB"/>
    <property type="match status" value="1"/>
</dbReference>
<dbReference type="GO" id="GO:0003677">
    <property type="term" value="F:DNA binding"/>
    <property type="evidence" value="ECO:0007669"/>
    <property type="project" value="UniProtKB-KW"/>
</dbReference>
<dbReference type="SUPFAM" id="SSF46689">
    <property type="entry name" value="Homeodomain-like"/>
    <property type="match status" value="1"/>
</dbReference>
<dbReference type="STRING" id="1408157.A0A1J7JC68"/>
<dbReference type="EMBL" id="KV875100">
    <property type="protein sequence ID" value="OIW26844.1"/>
    <property type="molecule type" value="Genomic_DNA"/>
</dbReference>
<organism evidence="4 5">
    <name type="scientific">Coniochaeta ligniaria NRRL 30616</name>
    <dbReference type="NCBI Taxonomy" id="1408157"/>
    <lineage>
        <taxon>Eukaryota</taxon>
        <taxon>Fungi</taxon>
        <taxon>Dikarya</taxon>
        <taxon>Ascomycota</taxon>
        <taxon>Pezizomycotina</taxon>
        <taxon>Sordariomycetes</taxon>
        <taxon>Sordariomycetidae</taxon>
        <taxon>Coniochaetales</taxon>
        <taxon>Coniochaetaceae</taxon>
        <taxon>Coniochaeta</taxon>
    </lineage>
</organism>
<dbReference type="InterPro" id="IPR006600">
    <property type="entry name" value="HTH_CenpB_DNA-bd_dom"/>
</dbReference>
<dbReference type="InterPro" id="IPR050863">
    <property type="entry name" value="CenT-Element_Derived"/>
</dbReference>
<evidence type="ECO:0000259" key="3">
    <source>
        <dbReference type="PROSITE" id="PS51253"/>
    </source>
</evidence>
<sequence length="588" mass="67218">MPLEQISPNTRRLVVSHPKRRGKTVGNPLSAAPRDYQPPPPKKRKISRHYTRQTIFQVLQFINFHTITYLSSTHNDGRVRRSISGTATRPGIMPALSTTQDRSFWDVVDEAGPWGRVWRQRSPTFQETSRHFLIPVRNIQRWWANRENIINRAQRPARKHADVPCAWPDLETALFDEFCQRRLNGKSVTRATFRRSAKRLFKELYPHCDGFTFSNGWFAGFLGRYGVVRRRLIHQATKLPLESIAYCNSFLRIMNLDEVPILFEYLDGYSYDFEGVKTVSGKTDRSGWSKRQATLILYIFADGVCRIPPKIIFHAAVNTQLRDTEGFKYNPDVTVEYNPTAYNNEDLFRQFIDEELAPILTGDQPNLLAMDVAAFYKTDAIRERLKELSITPCFTTFLIFLDITPAMIPGGMTSLLQPLDTHINAVFKRWLREAVDDYVAAREQEQPYEAWSVSDKRVMTTHVVATAFQRLQADPARIIKSFKDCGISVAADGSEDHLIKIKDIPTDKIDLTGWEQAEDVTIAGAAGESDEGLDGLDEYITTQEEGGLGWAREKNAVLVDILKSMGLRHTGKKAVMVKRLYQAYFIEL</sequence>
<dbReference type="Proteomes" id="UP000182658">
    <property type="component" value="Unassembled WGS sequence"/>
</dbReference>
<evidence type="ECO:0000313" key="5">
    <source>
        <dbReference type="Proteomes" id="UP000182658"/>
    </source>
</evidence>